<keyword evidence="1" id="KW-0812">Transmembrane</keyword>
<feature type="transmembrane region" description="Helical" evidence="1">
    <location>
        <begin position="91"/>
        <end position="115"/>
    </location>
</feature>
<protein>
    <submittedName>
        <fullName evidence="2">DUF1109 domain-containing protein</fullName>
    </submittedName>
</protein>
<evidence type="ECO:0000313" key="3">
    <source>
        <dbReference type="Proteomes" id="UP000698028"/>
    </source>
</evidence>
<keyword evidence="1" id="KW-0472">Membrane</keyword>
<feature type="transmembrane region" description="Helical" evidence="1">
    <location>
        <begin position="25"/>
        <end position="44"/>
    </location>
</feature>
<dbReference type="Pfam" id="PF06532">
    <property type="entry name" value="NrsF"/>
    <property type="match status" value="1"/>
</dbReference>
<dbReference type="InterPro" id="IPR009495">
    <property type="entry name" value="NrsF"/>
</dbReference>
<feature type="transmembrane region" description="Helical" evidence="1">
    <location>
        <begin position="56"/>
        <end position="79"/>
    </location>
</feature>
<sequence length="208" mass="21194">MTNLIDTLADDLEPTSILSLTRGRIAAASVALATTIGVVALYGIRPDLAAGRPAPLILVTAGLFLLTAIAAGWAATRLARPAVGSANQTGALWLFGAILILPAVSAIELALGHGVGINAEFGARCLTFGLIGSIFTASAITLFLRRGAPVLPEKAGLLTGLAAGSVGAFAVTLECSGTALAHLAIWHVGIVALWAAIGRWGVSRLLRW</sequence>
<dbReference type="EMBL" id="JAHVAH010000001">
    <property type="protein sequence ID" value="MBW0144725.1"/>
    <property type="molecule type" value="Genomic_DNA"/>
</dbReference>
<evidence type="ECO:0000313" key="2">
    <source>
        <dbReference type="EMBL" id="MBW0144725.1"/>
    </source>
</evidence>
<organism evidence="2 3">
    <name type="scientific">Sphingomicrobium clamense</name>
    <dbReference type="NCBI Taxonomy" id="2851013"/>
    <lineage>
        <taxon>Bacteria</taxon>
        <taxon>Pseudomonadati</taxon>
        <taxon>Pseudomonadota</taxon>
        <taxon>Alphaproteobacteria</taxon>
        <taxon>Sphingomonadales</taxon>
        <taxon>Sphingomonadaceae</taxon>
        <taxon>Sphingomicrobium</taxon>
    </lineage>
</organism>
<proteinExistence type="predicted"/>
<name>A0ABS6V5U2_9SPHN</name>
<feature type="transmembrane region" description="Helical" evidence="1">
    <location>
        <begin position="179"/>
        <end position="202"/>
    </location>
</feature>
<comment type="caution">
    <text evidence="2">The sequence shown here is derived from an EMBL/GenBank/DDBJ whole genome shotgun (WGS) entry which is preliminary data.</text>
</comment>
<evidence type="ECO:0000256" key="1">
    <source>
        <dbReference type="SAM" id="Phobius"/>
    </source>
</evidence>
<accession>A0ABS6V5U2</accession>
<feature type="transmembrane region" description="Helical" evidence="1">
    <location>
        <begin position="155"/>
        <end position="173"/>
    </location>
</feature>
<reference evidence="2 3" key="1">
    <citation type="submission" date="2021-07" db="EMBL/GenBank/DDBJ databases">
        <title>The draft genome sequence of Sphingomicrobium sp. B8.</title>
        <authorList>
            <person name="Mu L."/>
        </authorList>
    </citation>
    <scope>NUCLEOTIDE SEQUENCE [LARGE SCALE GENOMIC DNA]</scope>
    <source>
        <strain evidence="2 3">B8</strain>
    </source>
</reference>
<feature type="transmembrane region" description="Helical" evidence="1">
    <location>
        <begin position="121"/>
        <end position="143"/>
    </location>
</feature>
<dbReference type="Proteomes" id="UP000698028">
    <property type="component" value="Unassembled WGS sequence"/>
</dbReference>
<keyword evidence="1" id="KW-1133">Transmembrane helix</keyword>
<gene>
    <name evidence="2" type="ORF">KTQ36_05385</name>
</gene>
<keyword evidence="3" id="KW-1185">Reference proteome</keyword>
<dbReference type="RefSeq" id="WP_218632690.1">
    <property type="nucleotide sequence ID" value="NZ_JAHVAH010000001.1"/>
</dbReference>